<keyword evidence="2" id="KW-1185">Reference proteome</keyword>
<protein>
    <submittedName>
        <fullName evidence="1">Uncharacterized protein</fullName>
    </submittedName>
</protein>
<accession>A0A3N4IWD7</accession>
<gene>
    <name evidence="1" type="ORF">L873DRAFT_979082</name>
</gene>
<evidence type="ECO:0000313" key="1">
    <source>
        <dbReference type="EMBL" id="RPA88611.1"/>
    </source>
</evidence>
<dbReference type="AlphaFoldDB" id="A0A3N4IWD7"/>
<dbReference type="Proteomes" id="UP000276215">
    <property type="component" value="Unassembled WGS sequence"/>
</dbReference>
<evidence type="ECO:0000313" key="2">
    <source>
        <dbReference type="Proteomes" id="UP000276215"/>
    </source>
</evidence>
<dbReference type="EMBL" id="ML120754">
    <property type="protein sequence ID" value="RPA88611.1"/>
    <property type="molecule type" value="Genomic_DNA"/>
</dbReference>
<name>A0A3N4IWD7_9PEZI</name>
<organism evidence="1 2">
    <name type="scientific">Choiromyces venosus 120613-1</name>
    <dbReference type="NCBI Taxonomy" id="1336337"/>
    <lineage>
        <taxon>Eukaryota</taxon>
        <taxon>Fungi</taxon>
        <taxon>Dikarya</taxon>
        <taxon>Ascomycota</taxon>
        <taxon>Pezizomycotina</taxon>
        <taxon>Pezizomycetes</taxon>
        <taxon>Pezizales</taxon>
        <taxon>Tuberaceae</taxon>
        <taxon>Choiromyces</taxon>
    </lineage>
</organism>
<proteinExistence type="predicted"/>
<sequence length="75" mass="8586">MALAPHGQRGHDYFAPATLSDCYRSGIHAVILRFYAVKVKTFRMQGSLRNTTSWAWWNVDVRRDNDLCLSAQNTV</sequence>
<reference evidence="1 2" key="1">
    <citation type="journal article" date="2018" name="Nat. Ecol. Evol.">
        <title>Pezizomycetes genomes reveal the molecular basis of ectomycorrhizal truffle lifestyle.</title>
        <authorList>
            <person name="Murat C."/>
            <person name="Payen T."/>
            <person name="Noel B."/>
            <person name="Kuo A."/>
            <person name="Morin E."/>
            <person name="Chen J."/>
            <person name="Kohler A."/>
            <person name="Krizsan K."/>
            <person name="Balestrini R."/>
            <person name="Da Silva C."/>
            <person name="Montanini B."/>
            <person name="Hainaut M."/>
            <person name="Levati E."/>
            <person name="Barry K.W."/>
            <person name="Belfiori B."/>
            <person name="Cichocki N."/>
            <person name="Clum A."/>
            <person name="Dockter R.B."/>
            <person name="Fauchery L."/>
            <person name="Guy J."/>
            <person name="Iotti M."/>
            <person name="Le Tacon F."/>
            <person name="Lindquist E.A."/>
            <person name="Lipzen A."/>
            <person name="Malagnac F."/>
            <person name="Mello A."/>
            <person name="Molinier V."/>
            <person name="Miyauchi S."/>
            <person name="Poulain J."/>
            <person name="Riccioni C."/>
            <person name="Rubini A."/>
            <person name="Sitrit Y."/>
            <person name="Splivallo R."/>
            <person name="Traeger S."/>
            <person name="Wang M."/>
            <person name="Zifcakova L."/>
            <person name="Wipf D."/>
            <person name="Zambonelli A."/>
            <person name="Paolocci F."/>
            <person name="Nowrousian M."/>
            <person name="Ottonello S."/>
            <person name="Baldrian P."/>
            <person name="Spatafora J.W."/>
            <person name="Henrissat B."/>
            <person name="Nagy L.G."/>
            <person name="Aury J.M."/>
            <person name="Wincker P."/>
            <person name="Grigoriev I.V."/>
            <person name="Bonfante P."/>
            <person name="Martin F.M."/>
        </authorList>
    </citation>
    <scope>NUCLEOTIDE SEQUENCE [LARGE SCALE GENOMIC DNA]</scope>
    <source>
        <strain evidence="1 2">120613-1</strain>
    </source>
</reference>